<gene>
    <name evidence="2" type="ORF">H7R39_10135</name>
</gene>
<keyword evidence="1" id="KW-1277">Toxin-antitoxin system</keyword>
<comment type="caution">
    <text evidence="2">The sequence shown here is derived from an EMBL/GenBank/DDBJ whole genome shotgun (WGS) entry which is preliminary data.</text>
</comment>
<protein>
    <submittedName>
        <fullName evidence="2">Type II toxin-antitoxin system RelE/ParE family toxin</fullName>
    </submittedName>
</protein>
<dbReference type="InterPro" id="IPR007712">
    <property type="entry name" value="RelE/ParE_toxin"/>
</dbReference>
<dbReference type="AlphaFoldDB" id="A0A842JC24"/>
<dbReference type="RefSeq" id="WP_185899104.1">
    <property type="nucleotide sequence ID" value="NZ_JACLZK010000002.1"/>
</dbReference>
<dbReference type="Pfam" id="PF05016">
    <property type="entry name" value="ParE_toxin"/>
    <property type="match status" value="1"/>
</dbReference>
<name>A0A842JC24_9BACT</name>
<organism evidence="2 3">
    <name type="scientific">Campylobacter massiliensis</name>
    <dbReference type="NCBI Taxonomy" id="2762557"/>
    <lineage>
        <taxon>Bacteria</taxon>
        <taxon>Pseudomonadati</taxon>
        <taxon>Campylobacterota</taxon>
        <taxon>Epsilonproteobacteria</taxon>
        <taxon>Campylobacterales</taxon>
        <taxon>Campylobacteraceae</taxon>
        <taxon>Campylobacter</taxon>
    </lineage>
</organism>
<dbReference type="Gene3D" id="3.30.2310.20">
    <property type="entry name" value="RelE-like"/>
    <property type="match status" value="1"/>
</dbReference>
<dbReference type="InterPro" id="IPR035093">
    <property type="entry name" value="RelE/ParE_toxin_dom_sf"/>
</dbReference>
<sequence>MEIILSEQFKEEIKSILDFYADRSKSENVANDFLEGLFKKIESLSTFAYRFRKNQYFHKDNIRDLIFKGYVIPFIIEDDTIKILSIYKHNLPKF</sequence>
<dbReference type="EMBL" id="JACLZK010000002">
    <property type="protein sequence ID" value="MBC2883602.1"/>
    <property type="molecule type" value="Genomic_DNA"/>
</dbReference>
<evidence type="ECO:0000313" key="2">
    <source>
        <dbReference type="EMBL" id="MBC2883602.1"/>
    </source>
</evidence>
<evidence type="ECO:0000313" key="3">
    <source>
        <dbReference type="Proteomes" id="UP000552683"/>
    </source>
</evidence>
<keyword evidence="3" id="KW-1185">Reference proteome</keyword>
<dbReference type="Proteomes" id="UP000552683">
    <property type="component" value="Unassembled WGS sequence"/>
</dbReference>
<proteinExistence type="predicted"/>
<reference evidence="2 3" key="1">
    <citation type="submission" date="2020-08" db="EMBL/GenBank/DDBJ databases">
        <title>Complete genome and description of Campylobacter massiliensis Marseille-Q3452 sp. nov.</title>
        <authorList>
            <person name="Antezack A."/>
        </authorList>
    </citation>
    <scope>NUCLEOTIDE SEQUENCE [LARGE SCALE GENOMIC DNA]</scope>
    <source>
        <strain evidence="2 3">Marseille-Q3452</strain>
    </source>
</reference>
<accession>A0A842JC24</accession>
<evidence type="ECO:0000256" key="1">
    <source>
        <dbReference type="ARBA" id="ARBA00022649"/>
    </source>
</evidence>